<evidence type="ECO:0000256" key="7">
    <source>
        <dbReference type="SAM" id="Phobius"/>
    </source>
</evidence>
<keyword evidence="3" id="KW-1003">Cell membrane</keyword>
<dbReference type="PANTHER" id="PTHR42709">
    <property type="entry name" value="ALKALINE PHOSPHATASE LIKE PROTEIN"/>
    <property type="match status" value="1"/>
</dbReference>
<dbReference type="Pfam" id="PF09335">
    <property type="entry name" value="VTT_dom"/>
    <property type="match status" value="1"/>
</dbReference>
<evidence type="ECO:0000256" key="2">
    <source>
        <dbReference type="ARBA" id="ARBA00010792"/>
    </source>
</evidence>
<keyword evidence="5 7" id="KW-1133">Transmembrane helix</keyword>
<sequence>MDHWILEIMSSYGYLGLALLIMAENLFPPIPSEIILTFGGFMTTYTRMHIPGTVLSATVGSVGGALILYQAGRFLSPDRLDTLLSGRLGRILHLKKADIQKAADWFDSRGNYTVFFCRFIPIVRSLISIPAGMADMALGRFLWMTVAGSFLWNLVLICAGAAAGSSWQKAVEYFGSYTQAAKIVLGVGVLVGGVVLVRRYIGGRRRKSRRGL</sequence>
<dbReference type="Proteomes" id="UP000886814">
    <property type="component" value="Unassembled WGS sequence"/>
</dbReference>
<evidence type="ECO:0000256" key="3">
    <source>
        <dbReference type="ARBA" id="ARBA00022475"/>
    </source>
</evidence>
<feature type="transmembrane region" description="Helical" evidence="7">
    <location>
        <begin position="50"/>
        <end position="69"/>
    </location>
</feature>
<dbReference type="GO" id="GO:0005886">
    <property type="term" value="C:plasma membrane"/>
    <property type="evidence" value="ECO:0007669"/>
    <property type="project" value="UniProtKB-SubCell"/>
</dbReference>
<dbReference type="InterPro" id="IPR051311">
    <property type="entry name" value="DedA_domain"/>
</dbReference>
<evidence type="ECO:0000256" key="4">
    <source>
        <dbReference type="ARBA" id="ARBA00022692"/>
    </source>
</evidence>
<feature type="transmembrane region" description="Helical" evidence="7">
    <location>
        <begin position="183"/>
        <end position="201"/>
    </location>
</feature>
<dbReference type="InterPro" id="IPR032816">
    <property type="entry name" value="VTT_dom"/>
</dbReference>
<organism evidence="9 10">
    <name type="scientific">Candidatus Blautia stercorigallinarum</name>
    <dbReference type="NCBI Taxonomy" id="2838501"/>
    <lineage>
        <taxon>Bacteria</taxon>
        <taxon>Bacillati</taxon>
        <taxon>Bacillota</taxon>
        <taxon>Clostridia</taxon>
        <taxon>Lachnospirales</taxon>
        <taxon>Lachnospiraceae</taxon>
        <taxon>Blautia</taxon>
    </lineage>
</organism>
<gene>
    <name evidence="9" type="ORF">H9747_10590</name>
</gene>
<protein>
    <submittedName>
        <fullName evidence="9">DedA family protein</fullName>
    </submittedName>
</protein>
<name>A0A9D1PE37_9FIRM</name>
<dbReference type="AlphaFoldDB" id="A0A9D1PE37"/>
<reference evidence="9" key="1">
    <citation type="journal article" date="2021" name="PeerJ">
        <title>Extensive microbial diversity within the chicken gut microbiome revealed by metagenomics and culture.</title>
        <authorList>
            <person name="Gilroy R."/>
            <person name="Ravi A."/>
            <person name="Getino M."/>
            <person name="Pursley I."/>
            <person name="Horton D.L."/>
            <person name="Alikhan N.F."/>
            <person name="Baker D."/>
            <person name="Gharbi K."/>
            <person name="Hall N."/>
            <person name="Watson M."/>
            <person name="Adriaenssens E.M."/>
            <person name="Foster-Nyarko E."/>
            <person name="Jarju S."/>
            <person name="Secka A."/>
            <person name="Antonio M."/>
            <person name="Oren A."/>
            <person name="Chaudhuri R.R."/>
            <person name="La Ragione R."/>
            <person name="Hildebrand F."/>
            <person name="Pallen M.J."/>
        </authorList>
    </citation>
    <scope>NUCLEOTIDE SEQUENCE</scope>
    <source>
        <strain evidence="9">CHK195-9823</strain>
    </source>
</reference>
<accession>A0A9D1PE37</accession>
<dbReference type="EMBL" id="DXIQ01000069">
    <property type="protein sequence ID" value="HIV39423.1"/>
    <property type="molecule type" value="Genomic_DNA"/>
</dbReference>
<evidence type="ECO:0000256" key="5">
    <source>
        <dbReference type="ARBA" id="ARBA00022989"/>
    </source>
</evidence>
<keyword evidence="4 7" id="KW-0812">Transmembrane</keyword>
<evidence type="ECO:0000256" key="1">
    <source>
        <dbReference type="ARBA" id="ARBA00004651"/>
    </source>
</evidence>
<evidence type="ECO:0000256" key="6">
    <source>
        <dbReference type="ARBA" id="ARBA00023136"/>
    </source>
</evidence>
<keyword evidence="6 7" id="KW-0472">Membrane</keyword>
<feature type="transmembrane region" description="Helical" evidence="7">
    <location>
        <begin position="12"/>
        <end position="30"/>
    </location>
</feature>
<dbReference type="PANTHER" id="PTHR42709:SF6">
    <property type="entry name" value="UNDECAPRENYL PHOSPHATE TRANSPORTER A"/>
    <property type="match status" value="1"/>
</dbReference>
<reference evidence="9" key="2">
    <citation type="submission" date="2021-04" db="EMBL/GenBank/DDBJ databases">
        <authorList>
            <person name="Gilroy R."/>
        </authorList>
    </citation>
    <scope>NUCLEOTIDE SEQUENCE</scope>
    <source>
        <strain evidence="9">CHK195-9823</strain>
    </source>
</reference>
<comment type="similarity">
    <text evidence="2">Belongs to the DedA family.</text>
</comment>
<feature type="domain" description="VTT" evidence="8">
    <location>
        <begin position="30"/>
        <end position="161"/>
    </location>
</feature>
<evidence type="ECO:0000313" key="9">
    <source>
        <dbReference type="EMBL" id="HIV39423.1"/>
    </source>
</evidence>
<evidence type="ECO:0000313" key="10">
    <source>
        <dbReference type="Proteomes" id="UP000886814"/>
    </source>
</evidence>
<feature type="transmembrane region" description="Helical" evidence="7">
    <location>
        <begin position="141"/>
        <end position="163"/>
    </location>
</feature>
<proteinExistence type="inferred from homology"/>
<evidence type="ECO:0000259" key="8">
    <source>
        <dbReference type="Pfam" id="PF09335"/>
    </source>
</evidence>
<comment type="subcellular location">
    <subcellularLocation>
        <location evidence="1">Cell membrane</location>
        <topology evidence="1">Multi-pass membrane protein</topology>
    </subcellularLocation>
</comment>
<comment type="caution">
    <text evidence="9">The sequence shown here is derived from an EMBL/GenBank/DDBJ whole genome shotgun (WGS) entry which is preliminary data.</text>
</comment>